<dbReference type="AlphaFoldDB" id="X1MM99"/>
<dbReference type="InterPro" id="IPR003784">
    <property type="entry name" value="BioY"/>
</dbReference>
<feature type="transmembrane region" description="Helical" evidence="1">
    <location>
        <begin position="170"/>
        <end position="192"/>
    </location>
</feature>
<feature type="transmembrane region" description="Helical" evidence="1">
    <location>
        <begin position="105"/>
        <end position="122"/>
    </location>
</feature>
<organism evidence="2">
    <name type="scientific">marine sediment metagenome</name>
    <dbReference type="NCBI Taxonomy" id="412755"/>
    <lineage>
        <taxon>unclassified sequences</taxon>
        <taxon>metagenomes</taxon>
        <taxon>ecological metagenomes</taxon>
    </lineage>
</organism>
<dbReference type="PANTHER" id="PTHR34295">
    <property type="entry name" value="BIOTIN TRANSPORTER BIOY"/>
    <property type="match status" value="1"/>
</dbReference>
<evidence type="ECO:0008006" key="3">
    <source>
        <dbReference type="Google" id="ProtNLM"/>
    </source>
</evidence>
<keyword evidence="1" id="KW-0472">Membrane</keyword>
<dbReference type="GO" id="GO:0005886">
    <property type="term" value="C:plasma membrane"/>
    <property type="evidence" value="ECO:0007669"/>
    <property type="project" value="InterPro"/>
</dbReference>
<keyword evidence="1" id="KW-0812">Transmembrane</keyword>
<accession>X1MM99</accession>
<keyword evidence="1" id="KW-1133">Transmembrane helix</keyword>
<name>X1MM99_9ZZZZ</name>
<feature type="transmembrane region" description="Helical" evidence="1">
    <location>
        <begin position="23"/>
        <end position="45"/>
    </location>
</feature>
<dbReference type="PIRSF" id="PIRSF016661">
    <property type="entry name" value="BioY"/>
    <property type="match status" value="1"/>
</dbReference>
<gene>
    <name evidence="2" type="ORF">S06H3_48952</name>
</gene>
<feature type="non-terminal residue" evidence="2">
    <location>
        <position position="1"/>
    </location>
</feature>
<feature type="transmembrane region" description="Helical" evidence="1">
    <location>
        <begin position="51"/>
        <end position="69"/>
    </location>
</feature>
<dbReference type="Gene3D" id="1.10.1760.20">
    <property type="match status" value="1"/>
</dbReference>
<dbReference type="EMBL" id="BARV01030868">
    <property type="protein sequence ID" value="GAI32777.1"/>
    <property type="molecule type" value="Genomic_DNA"/>
</dbReference>
<feature type="transmembrane region" description="Helical" evidence="1">
    <location>
        <begin position="134"/>
        <end position="158"/>
    </location>
</feature>
<reference evidence="2" key="1">
    <citation type="journal article" date="2014" name="Front. Microbiol.">
        <title>High frequency of phylogenetically diverse reductive dehalogenase-homologous genes in deep subseafloor sedimentary metagenomes.</title>
        <authorList>
            <person name="Kawai M."/>
            <person name="Futagami T."/>
            <person name="Toyoda A."/>
            <person name="Takaki Y."/>
            <person name="Nishi S."/>
            <person name="Hori S."/>
            <person name="Arai W."/>
            <person name="Tsubouchi T."/>
            <person name="Morono Y."/>
            <person name="Uchiyama I."/>
            <person name="Ito T."/>
            <person name="Fujiyama A."/>
            <person name="Inagaki F."/>
            <person name="Takami H."/>
        </authorList>
    </citation>
    <scope>NUCLEOTIDE SEQUENCE</scope>
    <source>
        <strain evidence="2">Expedition CK06-06</strain>
    </source>
</reference>
<protein>
    <recommendedName>
        <fullName evidence="3">Biotin transporter BioY</fullName>
    </recommendedName>
</protein>
<dbReference type="PANTHER" id="PTHR34295:SF1">
    <property type="entry name" value="BIOTIN TRANSPORTER BIOY"/>
    <property type="match status" value="1"/>
</dbReference>
<evidence type="ECO:0000313" key="2">
    <source>
        <dbReference type="EMBL" id="GAI32777.1"/>
    </source>
</evidence>
<evidence type="ECO:0000256" key="1">
    <source>
        <dbReference type="SAM" id="Phobius"/>
    </source>
</evidence>
<dbReference type="GO" id="GO:0015225">
    <property type="term" value="F:biotin transmembrane transporter activity"/>
    <property type="evidence" value="ECO:0007669"/>
    <property type="project" value="InterPro"/>
</dbReference>
<proteinExistence type="predicted"/>
<dbReference type="Pfam" id="PF02632">
    <property type="entry name" value="BioY"/>
    <property type="match status" value="1"/>
</dbReference>
<sequence length="200" mass="20992">LDMLTNATVADVLRPYEKRYAGFYDAALIVCGSLVIGLCAQAAVVLPFSPVPVTGQTFAVLMIGALLGARRGGLCVLAYLTEGMIGLPVFALARAGWPVMLGPTGGYLIGFIAAAYITGSLAEMGWDRRVGTTVLAMALGNAAIYAFGLLWLACLMGISRTVLVAGLYPFIVGDILKITLAAVLLPSGWKLLKMANLHKN</sequence>
<comment type="caution">
    <text evidence="2">The sequence shown here is derived from an EMBL/GenBank/DDBJ whole genome shotgun (WGS) entry which is preliminary data.</text>
</comment>